<dbReference type="EMBL" id="FRAC01000009">
    <property type="protein sequence ID" value="SHK11611.1"/>
    <property type="molecule type" value="Genomic_DNA"/>
</dbReference>
<gene>
    <name evidence="1" type="ORF">SAMN02745136_01741</name>
</gene>
<reference evidence="1 2" key="1">
    <citation type="submission" date="2016-11" db="EMBL/GenBank/DDBJ databases">
        <authorList>
            <person name="Jaros S."/>
            <person name="Januszkiewicz K."/>
            <person name="Wedrychowicz H."/>
        </authorList>
    </citation>
    <scope>NUCLEOTIDE SEQUENCE [LARGE SCALE GENOMIC DNA]</scope>
    <source>
        <strain evidence="1 2">DSM 15929</strain>
    </source>
</reference>
<evidence type="ECO:0000313" key="2">
    <source>
        <dbReference type="Proteomes" id="UP000184386"/>
    </source>
</evidence>
<dbReference type="AlphaFoldDB" id="A0A1M6PUJ5"/>
<name>A0A1M6PUJ5_9FIRM</name>
<keyword evidence="2" id="KW-1185">Reference proteome</keyword>
<organism evidence="1 2">
    <name type="scientific">Anaerocolumna jejuensis DSM 15929</name>
    <dbReference type="NCBI Taxonomy" id="1121322"/>
    <lineage>
        <taxon>Bacteria</taxon>
        <taxon>Bacillati</taxon>
        <taxon>Bacillota</taxon>
        <taxon>Clostridia</taxon>
        <taxon>Lachnospirales</taxon>
        <taxon>Lachnospiraceae</taxon>
        <taxon>Anaerocolumna</taxon>
    </lineage>
</organism>
<sequence>MNYLNTLTDEMLYDIPSGCKSNRLGLILTQFRHFYAHLGNINATRIIETNNWPRVIGTSGTSGKSTEGLYE</sequence>
<proteinExistence type="predicted"/>
<dbReference type="Proteomes" id="UP000184386">
    <property type="component" value="Unassembled WGS sequence"/>
</dbReference>
<accession>A0A1M6PUJ5</accession>
<protein>
    <submittedName>
        <fullName evidence="1">Uncharacterized protein</fullName>
    </submittedName>
</protein>
<evidence type="ECO:0000313" key="1">
    <source>
        <dbReference type="EMBL" id="SHK11611.1"/>
    </source>
</evidence>
<dbReference type="RefSeq" id="WP_139241139.1">
    <property type="nucleotide sequence ID" value="NZ_FRAC01000009.1"/>
</dbReference>
<dbReference type="OrthoDB" id="69650at2"/>